<dbReference type="EMBL" id="JALJOR010000008">
    <property type="protein sequence ID" value="KAK9812729.1"/>
    <property type="molecule type" value="Genomic_DNA"/>
</dbReference>
<keyword evidence="1" id="KW-0732">Signal</keyword>
<gene>
    <name evidence="2" type="ORF">WJX72_002758</name>
</gene>
<reference evidence="2 3" key="1">
    <citation type="journal article" date="2024" name="Nat. Commun.">
        <title>Phylogenomics reveals the evolutionary origins of lichenization in chlorophyte algae.</title>
        <authorList>
            <person name="Puginier C."/>
            <person name="Libourel C."/>
            <person name="Otte J."/>
            <person name="Skaloud P."/>
            <person name="Haon M."/>
            <person name="Grisel S."/>
            <person name="Petersen M."/>
            <person name="Berrin J.G."/>
            <person name="Delaux P.M."/>
            <person name="Dal Grande F."/>
            <person name="Keller J."/>
        </authorList>
    </citation>
    <scope>NUCLEOTIDE SEQUENCE [LARGE SCALE GENOMIC DNA]</scope>
    <source>
        <strain evidence="2 3">SAG 2043</strain>
    </source>
</reference>
<feature type="signal peptide" evidence="1">
    <location>
        <begin position="1"/>
        <end position="20"/>
    </location>
</feature>
<protein>
    <submittedName>
        <fullName evidence="2">Uncharacterized protein</fullName>
    </submittedName>
</protein>
<organism evidence="2 3">
    <name type="scientific">[Myrmecia] bisecta</name>
    <dbReference type="NCBI Taxonomy" id="41462"/>
    <lineage>
        <taxon>Eukaryota</taxon>
        <taxon>Viridiplantae</taxon>
        <taxon>Chlorophyta</taxon>
        <taxon>core chlorophytes</taxon>
        <taxon>Trebouxiophyceae</taxon>
        <taxon>Trebouxiales</taxon>
        <taxon>Trebouxiaceae</taxon>
        <taxon>Myrmecia</taxon>
    </lineage>
</organism>
<keyword evidence="3" id="KW-1185">Reference proteome</keyword>
<sequence length="134" mass="15430">MWTERSCTLIVLLLASGTFARHLHLRGSSGHQHACETGIQLRFKTYVPSAWESSWYLGVHELQHHVCETLLEEDDKSQTWLQTLEQLQSAAPERVTWNKSVFSRFLYENACKPDSPPVEVYIEPAISAVRFSRK</sequence>
<accession>A0AAW1PY01</accession>
<dbReference type="Proteomes" id="UP001489004">
    <property type="component" value="Unassembled WGS sequence"/>
</dbReference>
<evidence type="ECO:0000313" key="3">
    <source>
        <dbReference type="Proteomes" id="UP001489004"/>
    </source>
</evidence>
<evidence type="ECO:0000313" key="2">
    <source>
        <dbReference type="EMBL" id="KAK9812729.1"/>
    </source>
</evidence>
<dbReference type="AlphaFoldDB" id="A0AAW1PY01"/>
<feature type="chain" id="PRO_5043743904" evidence="1">
    <location>
        <begin position="21"/>
        <end position="134"/>
    </location>
</feature>
<comment type="caution">
    <text evidence="2">The sequence shown here is derived from an EMBL/GenBank/DDBJ whole genome shotgun (WGS) entry which is preliminary data.</text>
</comment>
<name>A0AAW1PY01_9CHLO</name>
<proteinExistence type="predicted"/>
<evidence type="ECO:0000256" key="1">
    <source>
        <dbReference type="SAM" id="SignalP"/>
    </source>
</evidence>